<name>A0ABS8KWU0_9HYPH</name>
<dbReference type="RefSeq" id="WP_230551657.1">
    <property type="nucleotide sequence ID" value="NZ_JAJISD010000006.1"/>
</dbReference>
<sequence>MLRPFFLRSLIVDGLQADGALLKAEDVAVRVSFYRRVRPSQTTTRPGFYGEDGEEFFQSVLQDLEIWRVPGERARPHGLAWNIGKADSSLDAVNDLRATEERFRVSV</sequence>
<proteinExistence type="predicted"/>
<keyword evidence="2" id="KW-1185">Reference proteome</keyword>
<gene>
    <name evidence="1" type="ORF">LJ725_16105</name>
</gene>
<organism evidence="1 2">
    <name type="scientific">Reyranella aquatilis</name>
    <dbReference type="NCBI Taxonomy" id="2035356"/>
    <lineage>
        <taxon>Bacteria</taxon>
        <taxon>Pseudomonadati</taxon>
        <taxon>Pseudomonadota</taxon>
        <taxon>Alphaproteobacteria</taxon>
        <taxon>Hyphomicrobiales</taxon>
        <taxon>Reyranellaceae</taxon>
        <taxon>Reyranella</taxon>
    </lineage>
</organism>
<dbReference type="Proteomes" id="UP001198862">
    <property type="component" value="Unassembled WGS sequence"/>
</dbReference>
<protein>
    <submittedName>
        <fullName evidence="1">Uncharacterized protein</fullName>
    </submittedName>
</protein>
<dbReference type="EMBL" id="JAJISD010000006">
    <property type="protein sequence ID" value="MCC8430500.1"/>
    <property type="molecule type" value="Genomic_DNA"/>
</dbReference>
<accession>A0ABS8KWU0</accession>
<reference evidence="1 2" key="1">
    <citation type="submission" date="2021-11" db="EMBL/GenBank/DDBJ databases">
        <authorList>
            <person name="Lee D.-H."/>
            <person name="Kim S.-B."/>
        </authorList>
    </citation>
    <scope>NUCLEOTIDE SEQUENCE [LARGE SCALE GENOMIC DNA]</scope>
    <source>
        <strain evidence="1 2">KCTC 52223</strain>
    </source>
</reference>
<comment type="caution">
    <text evidence="1">The sequence shown here is derived from an EMBL/GenBank/DDBJ whole genome shotgun (WGS) entry which is preliminary data.</text>
</comment>
<evidence type="ECO:0000313" key="1">
    <source>
        <dbReference type="EMBL" id="MCC8430500.1"/>
    </source>
</evidence>
<evidence type="ECO:0000313" key="2">
    <source>
        <dbReference type="Proteomes" id="UP001198862"/>
    </source>
</evidence>